<comment type="caution">
    <text evidence="1">The sequence shown here is derived from an EMBL/GenBank/DDBJ whole genome shotgun (WGS) entry which is preliminary data.</text>
</comment>
<name>A0A438GEG9_VITVI</name>
<protein>
    <submittedName>
        <fullName evidence="1">Retrovirus-related Pol polyprotein from transposon RE1</fullName>
    </submittedName>
</protein>
<dbReference type="Proteomes" id="UP000288805">
    <property type="component" value="Unassembled WGS sequence"/>
</dbReference>
<dbReference type="EMBL" id="QGNW01000459">
    <property type="protein sequence ID" value="RVW70605.1"/>
    <property type="molecule type" value="Genomic_DNA"/>
</dbReference>
<sequence>MLPIDNGCNLSTSSKKTTEPIATTEQILVGSAIPTQVQVSGNSHRMEKVFMEQTPGFVDPKQPHLVCIQVRHTTKGLHLSQTKYINDLLCKAKSSSAPMTTGHKLSAYGSDLVEKGQLCRSVVGALQYVTITRPKISYCVNREEVKEKNYSVFHGIGGDDVGVVVADVGGEAVGKEADADGPFDEDMTAALASPNPTQPHSRFAMPLLQRKSIYFLRRHGKTLFFLG</sequence>
<evidence type="ECO:0000313" key="2">
    <source>
        <dbReference type="Proteomes" id="UP000288805"/>
    </source>
</evidence>
<gene>
    <name evidence="1" type="primary">RE1_2900</name>
    <name evidence="1" type="ORF">CK203_056532</name>
</gene>
<accession>A0A438GEG9</accession>
<evidence type="ECO:0000313" key="1">
    <source>
        <dbReference type="EMBL" id="RVW70605.1"/>
    </source>
</evidence>
<reference evidence="1 2" key="1">
    <citation type="journal article" date="2018" name="PLoS Genet.">
        <title>Population sequencing reveals clonal diversity and ancestral inbreeding in the grapevine cultivar Chardonnay.</title>
        <authorList>
            <person name="Roach M.J."/>
            <person name="Johnson D.L."/>
            <person name="Bohlmann J."/>
            <person name="van Vuuren H.J."/>
            <person name="Jones S.J."/>
            <person name="Pretorius I.S."/>
            <person name="Schmidt S.A."/>
            <person name="Borneman A.R."/>
        </authorList>
    </citation>
    <scope>NUCLEOTIDE SEQUENCE [LARGE SCALE GENOMIC DNA]</scope>
    <source>
        <strain evidence="2">cv. Chardonnay</strain>
        <tissue evidence="1">Leaf</tissue>
    </source>
</reference>
<proteinExistence type="predicted"/>
<organism evidence="1 2">
    <name type="scientific">Vitis vinifera</name>
    <name type="common">Grape</name>
    <dbReference type="NCBI Taxonomy" id="29760"/>
    <lineage>
        <taxon>Eukaryota</taxon>
        <taxon>Viridiplantae</taxon>
        <taxon>Streptophyta</taxon>
        <taxon>Embryophyta</taxon>
        <taxon>Tracheophyta</taxon>
        <taxon>Spermatophyta</taxon>
        <taxon>Magnoliopsida</taxon>
        <taxon>eudicotyledons</taxon>
        <taxon>Gunneridae</taxon>
        <taxon>Pentapetalae</taxon>
        <taxon>rosids</taxon>
        <taxon>Vitales</taxon>
        <taxon>Vitaceae</taxon>
        <taxon>Viteae</taxon>
        <taxon>Vitis</taxon>
    </lineage>
</organism>
<dbReference type="AlphaFoldDB" id="A0A438GEG9"/>